<dbReference type="EMBL" id="CP013213">
    <property type="protein sequence ID" value="AMC93594.1"/>
    <property type="molecule type" value="Genomic_DNA"/>
</dbReference>
<dbReference type="STRING" id="1514105.AOC36_06225"/>
<dbReference type="AlphaFoldDB" id="A0A0X8H016"/>
<dbReference type="InterPro" id="IPR000835">
    <property type="entry name" value="HTH_MarR-typ"/>
</dbReference>
<dbReference type="InterPro" id="IPR036388">
    <property type="entry name" value="WH-like_DNA-bd_sf"/>
</dbReference>
<dbReference type="Gene3D" id="1.10.10.10">
    <property type="entry name" value="Winged helix-like DNA-binding domain superfamily/Winged helix DNA-binding domain"/>
    <property type="match status" value="1"/>
</dbReference>
<reference evidence="2 3" key="1">
    <citation type="submission" date="2015-10" db="EMBL/GenBank/DDBJ databases">
        <title>Erysipelothrix larvae sp. LV19 isolated from the larval gut of the rhinoceros beetle, Trypoxylus dichotomus.</title>
        <authorList>
            <person name="Lim S."/>
            <person name="Kim B.-C."/>
        </authorList>
    </citation>
    <scope>NUCLEOTIDE SEQUENCE [LARGE SCALE GENOMIC DNA]</scope>
    <source>
        <strain evidence="2 3">LV19</strain>
    </source>
</reference>
<keyword evidence="3" id="KW-1185">Reference proteome</keyword>
<evidence type="ECO:0000313" key="3">
    <source>
        <dbReference type="Proteomes" id="UP000063781"/>
    </source>
</evidence>
<dbReference type="PANTHER" id="PTHR33164">
    <property type="entry name" value="TRANSCRIPTIONAL REGULATOR, MARR FAMILY"/>
    <property type="match status" value="1"/>
</dbReference>
<dbReference type="GO" id="GO:0006950">
    <property type="term" value="P:response to stress"/>
    <property type="evidence" value="ECO:0007669"/>
    <property type="project" value="TreeGrafter"/>
</dbReference>
<dbReference type="SUPFAM" id="SSF46785">
    <property type="entry name" value="Winged helix' DNA-binding domain"/>
    <property type="match status" value="1"/>
</dbReference>
<organism evidence="2 3">
    <name type="scientific">Erysipelothrix larvae</name>
    <dbReference type="NCBI Taxonomy" id="1514105"/>
    <lineage>
        <taxon>Bacteria</taxon>
        <taxon>Bacillati</taxon>
        <taxon>Bacillota</taxon>
        <taxon>Erysipelotrichia</taxon>
        <taxon>Erysipelotrichales</taxon>
        <taxon>Erysipelotrichaceae</taxon>
        <taxon>Erysipelothrix</taxon>
    </lineage>
</organism>
<gene>
    <name evidence="2" type="ORF">AOC36_06225</name>
</gene>
<feature type="domain" description="HTH marR-type" evidence="1">
    <location>
        <begin position="28"/>
        <end position="126"/>
    </location>
</feature>
<dbReference type="SMART" id="SM00347">
    <property type="entry name" value="HTH_MARR"/>
    <property type="match status" value="1"/>
</dbReference>
<sequence length="145" mass="16350">MNTHQDELTTIFDALLEITGKMNQRIEKQSKALGYTAKEYLVLLDVLTHPGTSQNAMCERLGIKKSAASKLLRNLESSGKIVRKACKQDKRESELFIEQPELLDTLCKASAIEMTFENHDDYACKLNSIHESLIDLDKMLCGDSK</sequence>
<dbReference type="PANTHER" id="PTHR33164:SF43">
    <property type="entry name" value="HTH-TYPE TRANSCRIPTIONAL REPRESSOR YETL"/>
    <property type="match status" value="1"/>
</dbReference>
<dbReference type="InterPro" id="IPR036390">
    <property type="entry name" value="WH_DNA-bd_sf"/>
</dbReference>
<dbReference type="InterPro" id="IPR039422">
    <property type="entry name" value="MarR/SlyA-like"/>
</dbReference>
<dbReference type="Proteomes" id="UP000063781">
    <property type="component" value="Chromosome"/>
</dbReference>
<proteinExistence type="predicted"/>
<dbReference type="KEGG" id="erl:AOC36_06225"/>
<evidence type="ECO:0000313" key="2">
    <source>
        <dbReference type="EMBL" id="AMC93594.1"/>
    </source>
</evidence>
<name>A0A0X8H016_9FIRM</name>
<accession>A0A0X8H016</accession>
<dbReference type="RefSeq" id="WP_067632522.1">
    <property type="nucleotide sequence ID" value="NZ_CP013213.1"/>
</dbReference>
<dbReference type="OrthoDB" id="6462103at2"/>
<protein>
    <recommendedName>
        <fullName evidence="1">HTH marR-type domain-containing protein</fullName>
    </recommendedName>
</protein>
<dbReference type="GO" id="GO:0003700">
    <property type="term" value="F:DNA-binding transcription factor activity"/>
    <property type="evidence" value="ECO:0007669"/>
    <property type="project" value="InterPro"/>
</dbReference>
<evidence type="ECO:0000259" key="1">
    <source>
        <dbReference type="SMART" id="SM00347"/>
    </source>
</evidence>
<dbReference type="Pfam" id="PF12802">
    <property type="entry name" value="MarR_2"/>
    <property type="match status" value="1"/>
</dbReference>